<dbReference type="Pfam" id="PF16869">
    <property type="entry name" value="CNDH2_M"/>
    <property type="match status" value="1"/>
</dbReference>
<feature type="domain" description="Condensin-2 complex subunit H2 C-terminal" evidence="9">
    <location>
        <begin position="457"/>
        <end position="581"/>
    </location>
</feature>
<feature type="compositionally biased region" description="Acidic residues" evidence="7">
    <location>
        <begin position="292"/>
        <end position="301"/>
    </location>
</feature>
<feature type="region of interest" description="Disordered" evidence="7">
    <location>
        <begin position="1"/>
        <end position="23"/>
    </location>
</feature>
<dbReference type="Pfam" id="PF06278">
    <property type="entry name" value="CNDH2_N"/>
    <property type="match status" value="1"/>
</dbReference>
<feature type="region of interest" description="Disordered" evidence="7">
    <location>
        <begin position="634"/>
        <end position="662"/>
    </location>
</feature>
<dbReference type="InterPro" id="IPR031737">
    <property type="entry name" value="CNDH2_C"/>
</dbReference>
<evidence type="ECO:0000256" key="3">
    <source>
        <dbReference type="ARBA" id="ARBA00016903"/>
    </source>
</evidence>
<evidence type="ECO:0000259" key="8">
    <source>
        <dbReference type="Pfam" id="PF06278"/>
    </source>
</evidence>
<evidence type="ECO:0000256" key="5">
    <source>
        <dbReference type="ARBA" id="ARBA00023242"/>
    </source>
</evidence>
<dbReference type="Proteomes" id="UP001412067">
    <property type="component" value="Unassembled WGS sequence"/>
</dbReference>
<evidence type="ECO:0000259" key="9">
    <source>
        <dbReference type="Pfam" id="PF16858"/>
    </source>
</evidence>
<gene>
    <name evidence="11" type="primary">CAPH2</name>
    <name evidence="11" type="ORF">KSP40_PGU014534</name>
</gene>
<protein>
    <recommendedName>
        <fullName evidence="3">Condensin-2 complex subunit H2</fullName>
    </recommendedName>
    <alternativeName>
        <fullName evidence="6">Non-SMC condensin II complex subunit H2</fullName>
    </alternativeName>
</protein>
<keyword evidence="5" id="KW-0539">Nucleus</keyword>
<keyword evidence="4" id="KW-0226">DNA condensation</keyword>
<organism evidence="11 12">
    <name type="scientific">Platanthera guangdongensis</name>
    <dbReference type="NCBI Taxonomy" id="2320717"/>
    <lineage>
        <taxon>Eukaryota</taxon>
        <taxon>Viridiplantae</taxon>
        <taxon>Streptophyta</taxon>
        <taxon>Embryophyta</taxon>
        <taxon>Tracheophyta</taxon>
        <taxon>Spermatophyta</taxon>
        <taxon>Magnoliopsida</taxon>
        <taxon>Liliopsida</taxon>
        <taxon>Asparagales</taxon>
        <taxon>Orchidaceae</taxon>
        <taxon>Orchidoideae</taxon>
        <taxon>Orchideae</taxon>
        <taxon>Orchidinae</taxon>
        <taxon>Platanthera</taxon>
    </lineage>
</organism>
<feature type="domain" description="Condensin II complex subunit H2 middle" evidence="10">
    <location>
        <begin position="154"/>
        <end position="299"/>
    </location>
</feature>
<feature type="region of interest" description="Disordered" evidence="7">
    <location>
        <begin position="272"/>
        <end position="327"/>
    </location>
</feature>
<evidence type="ECO:0000256" key="4">
    <source>
        <dbReference type="ARBA" id="ARBA00023067"/>
    </source>
</evidence>
<evidence type="ECO:0000256" key="1">
    <source>
        <dbReference type="ARBA" id="ARBA00004123"/>
    </source>
</evidence>
<evidence type="ECO:0000256" key="6">
    <source>
        <dbReference type="ARBA" id="ARBA00030479"/>
    </source>
</evidence>
<evidence type="ECO:0000256" key="2">
    <source>
        <dbReference type="ARBA" id="ARBA00007844"/>
    </source>
</evidence>
<keyword evidence="12" id="KW-1185">Reference proteome</keyword>
<name>A0ABR2LXM2_9ASPA</name>
<accession>A0ABR2LXM2</accession>
<sequence>MSDREDPPEDEGGSSGSAARLDFLQPRRDLQSNWEVDLAKNLEEYLLKICSGEVPSEQSINFAEAALLLQGSVQVYSRKVEYLYSLVLRVLEFLSQKRQDQHEKDRSKPDDSATSTAIEEEDDAYLGLDDVPVEAKNCRNDALEKCEISNLFAKAPTNLLVFEGDCLDSSGEANELESYLLATCDFYGDFLLLDPCDAGGIDSFLQNSSSHKEQVSTHKGVTPNRPKIHENDFQSPVRRSGVSSKTSLKKGQNVNITESAVDYHAFHTDSVLSEPDTTQNYGEEPHSGYADTQDDSDEDEDPWKPLNPHEPGNLKIKPFRKGRNLRKQINPISRRKNQSSQFPLAKMDGIISSDLAESFEVKVRLKETQSVSQSPALYEKLRGSLSFGNVGSFDFFEGIGSEDQNGGAEDDLPYFDQPDYEMDMEAPSFGEKERDASRKTDGAGPSCPGDPECSQNLEDLCRSHLDGLLAMIAESEKQTELAARVSTWKQRIEEAMDEQDKHPAFDIHIYGERILDKLSLGADDGGGMNFTDVVVGQPKYEVSRTFSALLQLVNNGNVDLQRPHSSSELVCHTAKNPFRVRRLLHSVKQKVQVNIPSAKKRQPSPLRKGSEAASPLKAISYVNDKVSTKLKKGALIRHTPERKRRRRSASSFGKHLQSASNV</sequence>
<feature type="compositionally biased region" description="Basic and acidic residues" evidence="7">
    <location>
        <begin position="430"/>
        <end position="441"/>
    </location>
</feature>
<dbReference type="PANTHER" id="PTHR14324">
    <property type="entry name" value="CONDENSIN-2 COMPLEX SUBUNIT H2"/>
    <property type="match status" value="1"/>
</dbReference>
<dbReference type="Pfam" id="PF16858">
    <property type="entry name" value="CNDH2_C"/>
    <property type="match status" value="1"/>
</dbReference>
<reference evidence="11 12" key="1">
    <citation type="journal article" date="2022" name="Nat. Plants">
        <title>Genomes of leafy and leafless Platanthera orchids illuminate the evolution of mycoheterotrophy.</title>
        <authorList>
            <person name="Li M.H."/>
            <person name="Liu K.W."/>
            <person name="Li Z."/>
            <person name="Lu H.C."/>
            <person name="Ye Q.L."/>
            <person name="Zhang D."/>
            <person name="Wang J.Y."/>
            <person name="Li Y.F."/>
            <person name="Zhong Z.M."/>
            <person name="Liu X."/>
            <person name="Yu X."/>
            <person name="Liu D.K."/>
            <person name="Tu X.D."/>
            <person name="Liu B."/>
            <person name="Hao Y."/>
            <person name="Liao X.Y."/>
            <person name="Jiang Y.T."/>
            <person name="Sun W.H."/>
            <person name="Chen J."/>
            <person name="Chen Y.Q."/>
            <person name="Ai Y."/>
            <person name="Zhai J.W."/>
            <person name="Wu S.S."/>
            <person name="Zhou Z."/>
            <person name="Hsiao Y.Y."/>
            <person name="Wu W.L."/>
            <person name="Chen Y.Y."/>
            <person name="Lin Y.F."/>
            <person name="Hsu J.L."/>
            <person name="Li C.Y."/>
            <person name="Wang Z.W."/>
            <person name="Zhao X."/>
            <person name="Zhong W.Y."/>
            <person name="Ma X.K."/>
            <person name="Ma L."/>
            <person name="Huang J."/>
            <person name="Chen G.Z."/>
            <person name="Huang M.Z."/>
            <person name="Huang L."/>
            <person name="Peng D.H."/>
            <person name="Luo Y.B."/>
            <person name="Zou S.Q."/>
            <person name="Chen S.P."/>
            <person name="Lan S."/>
            <person name="Tsai W.C."/>
            <person name="Van de Peer Y."/>
            <person name="Liu Z.J."/>
        </authorList>
    </citation>
    <scope>NUCLEOTIDE SEQUENCE [LARGE SCALE GENOMIC DNA]</scope>
    <source>
        <strain evidence="11">Lor288</strain>
    </source>
</reference>
<evidence type="ECO:0000259" key="10">
    <source>
        <dbReference type="Pfam" id="PF16869"/>
    </source>
</evidence>
<dbReference type="InterPro" id="IPR031739">
    <property type="entry name" value="Ncaph2"/>
</dbReference>
<dbReference type="InterPro" id="IPR009378">
    <property type="entry name" value="H2_N"/>
</dbReference>
<evidence type="ECO:0000256" key="7">
    <source>
        <dbReference type="SAM" id="MobiDB-lite"/>
    </source>
</evidence>
<dbReference type="InterPro" id="IPR031719">
    <property type="entry name" value="H2_M"/>
</dbReference>
<feature type="compositionally biased region" description="Basic residues" evidence="7">
    <location>
        <begin position="317"/>
        <end position="326"/>
    </location>
</feature>
<feature type="region of interest" description="Disordered" evidence="7">
    <location>
        <begin position="99"/>
        <end position="119"/>
    </location>
</feature>
<feature type="compositionally biased region" description="Acidic residues" evidence="7">
    <location>
        <begin position="1"/>
        <end position="12"/>
    </location>
</feature>
<comment type="similarity">
    <text evidence="2">Belongs to the CND2 H2 (condensin-2 subunit 2) family.</text>
</comment>
<feature type="compositionally biased region" description="Basic residues" evidence="7">
    <location>
        <begin position="634"/>
        <end position="648"/>
    </location>
</feature>
<proteinExistence type="inferred from homology"/>
<dbReference type="EMBL" id="JBBWWR010000014">
    <property type="protein sequence ID" value="KAK8953640.1"/>
    <property type="molecule type" value="Genomic_DNA"/>
</dbReference>
<comment type="caution">
    <text evidence="11">The sequence shown here is derived from an EMBL/GenBank/DDBJ whole genome shotgun (WGS) entry which is preliminary data.</text>
</comment>
<feature type="compositionally biased region" description="Basic and acidic residues" evidence="7">
    <location>
        <begin position="99"/>
        <end position="111"/>
    </location>
</feature>
<dbReference type="PANTHER" id="PTHR14324:SF3">
    <property type="entry name" value="CONDENSIN-2 COMPLEX SUBUNIT H2"/>
    <property type="match status" value="1"/>
</dbReference>
<evidence type="ECO:0000313" key="11">
    <source>
        <dbReference type="EMBL" id="KAK8953640.1"/>
    </source>
</evidence>
<feature type="compositionally biased region" description="Polar residues" evidence="7">
    <location>
        <begin position="241"/>
        <end position="253"/>
    </location>
</feature>
<comment type="subcellular location">
    <subcellularLocation>
        <location evidence="1">Nucleus</location>
    </subcellularLocation>
</comment>
<evidence type="ECO:0000313" key="12">
    <source>
        <dbReference type="Proteomes" id="UP001412067"/>
    </source>
</evidence>
<feature type="region of interest" description="Disordered" evidence="7">
    <location>
        <begin position="208"/>
        <end position="253"/>
    </location>
</feature>
<feature type="domain" description="Condensin II complex subunit H2 N-terminal" evidence="8">
    <location>
        <begin position="23"/>
        <end position="132"/>
    </location>
</feature>
<feature type="region of interest" description="Disordered" evidence="7">
    <location>
        <begin position="428"/>
        <end position="452"/>
    </location>
</feature>